<gene>
    <name evidence="1" type="ORF">H4W30_007564</name>
</gene>
<evidence type="ECO:0008006" key="3">
    <source>
        <dbReference type="Google" id="ProtNLM"/>
    </source>
</evidence>
<name>A0ABR9LJV1_9PSEU</name>
<reference evidence="1 2" key="1">
    <citation type="submission" date="2020-10" db="EMBL/GenBank/DDBJ databases">
        <title>Sequencing the genomes of 1000 actinobacteria strains.</title>
        <authorList>
            <person name="Klenk H.-P."/>
        </authorList>
    </citation>
    <scope>NUCLEOTIDE SEQUENCE [LARGE SCALE GENOMIC DNA]</scope>
    <source>
        <strain evidence="1 2">DSM 46661</strain>
    </source>
</reference>
<evidence type="ECO:0000313" key="2">
    <source>
        <dbReference type="Proteomes" id="UP000656548"/>
    </source>
</evidence>
<evidence type="ECO:0000313" key="1">
    <source>
        <dbReference type="EMBL" id="MBE1580483.1"/>
    </source>
</evidence>
<dbReference type="EMBL" id="JADBEJ010000006">
    <property type="protein sequence ID" value="MBE1580483.1"/>
    <property type="molecule type" value="Genomic_DNA"/>
</dbReference>
<keyword evidence="2" id="KW-1185">Reference proteome</keyword>
<dbReference type="RefSeq" id="WP_192747039.1">
    <property type="nucleotide sequence ID" value="NZ_JADBEJ010000006.1"/>
</dbReference>
<proteinExistence type="predicted"/>
<sequence>MFLTGATVPGGDASNEDWMAATPDLIVVLDGATVRTETGCHHGPAWYTRKLGASIIAIAADRQLALPDVLAAAIVDVANLHPECDLQRPGAPSAAVGIVRVQDKALHYIVLGDVTIVADTTAGLEVISDHRVSKTAAAERALADQYPIGAPEKADALIAMKRVELDAQNREGGYWIAAAVPAAVEHALVGEFDAAAVRQFALLSDGASRLVDDFQTTTWEEALDLLANSGPTELIRRVREIEDADPLGERYHRNKKSDDATAIYASTR</sequence>
<organism evidence="1 2">
    <name type="scientific">Amycolatopsis roodepoortensis</name>
    <dbReference type="NCBI Taxonomy" id="700274"/>
    <lineage>
        <taxon>Bacteria</taxon>
        <taxon>Bacillati</taxon>
        <taxon>Actinomycetota</taxon>
        <taxon>Actinomycetes</taxon>
        <taxon>Pseudonocardiales</taxon>
        <taxon>Pseudonocardiaceae</taxon>
        <taxon>Amycolatopsis</taxon>
    </lineage>
</organism>
<dbReference type="Proteomes" id="UP000656548">
    <property type="component" value="Unassembled WGS sequence"/>
</dbReference>
<protein>
    <recommendedName>
        <fullName evidence="3">Integrase</fullName>
    </recommendedName>
</protein>
<comment type="caution">
    <text evidence="1">The sequence shown here is derived from an EMBL/GenBank/DDBJ whole genome shotgun (WGS) entry which is preliminary data.</text>
</comment>
<accession>A0ABR9LJV1</accession>